<organism evidence="3">
    <name type="scientific">Eremomyces bilateralis CBS 781.70</name>
    <dbReference type="NCBI Taxonomy" id="1392243"/>
    <lineage>
        <taxon>Eukaryota</taxon>
        <taxon>Fungi</taxon>
        <taxon>Dikarya</taxon>
        <taxon>Ascomycota</taxon>
        <taxon>Pezizomycotina</taxon>
        <taxon>Dothideomycetes</taxon>
        <taxon>Dothideomycetes incertae sedis</taxon>
        <taxon>Eremomycetales</taxon>
        <taxon>Eremomycetaceae</taxon>
        <taxon>Eremomyces</taxon>
    </lineage>
</organism>
<name>A0A6G1FSY1_9PEZI</name>
<dbReference type="InterPro" id="IPR052779">
    <property type="entry name" value="WDR62"/>
</dbReference>
<reference evidence="3 5" key="1">
    <citation type="submission" date="2020-01" db="EMBL/GenBank/DDBJ databases">
        <authorList>
            <consortium name="DOE Joint Genome Institute"/>
            <person name="Haridas S."/>
            <person name="Albert R."/>
            <person name="Binder M."/>
            <person name="Bloem J."/>
            <person name="Labutti K."/>
            <person name="Salamov A."/>
            <person name="Andreopoulos B."/>
            <person name="Baker S.E."/>
            <person name="Barry K."/>
            <person name="Bills G."/>
            <person name="Bluhm B.H."/>
            <person name="Cannon C."/>
            <person name="Castanera R."/>
            <person name="Culley D.E."/>
            <person name="Daum C."/>
            <person name="Ezra D."/>
            <person name="Gonzalez J.B."/>
            <person name="Henrissat B."/>
            <person name="Kuo A."/>
            <person name="Liang C."/>
            <person name="Lipzen A."/>
            <person name="Lutzoni F."/>
            <person name="Magnuson J."/>
            <person name="Mondo S."/>
            <person name="Nolan M."/>
            <person name="Ohm R."/>
            <person name="Pangilinan J."/>
            <person name="Park H.-J."/>
            <person name="Ramirez L."/>
            <person name="Alfaro M."/>
            <person name="Sun H."/>
            <person name="Tritt A."/>
            <person name="Yoshinaga Y."/>
            <person name="Zwiers L.-H."/>
            <person name="Turgeon B.G."/>
            <person name="Goodwin S.B."/>
            <person name="Spatafora J.W."/>
            <person name="Crous P.W."/>
            <person name="Grigoriev I.V."/>
        </authorList>
    </citation>
    <scope>NUCLEOTIDE SEQUENCE</scope>
    <source>
        <strain evidence="3 5">CBS 781.70</strain>
    </source>
</reference>
<dbReference type="Proteomes" id="UP000504638">
    <property type="component" value="Unplaced"/>
</dbReference>
<sequence>MSTPSTAPRMNPPLGLRLTPSNSPFARHTPVRSPTKPSRNDICLSLKQVIGTTANSPNALDSLPSSQTFAFTAGAAAVVASVEYDGQIKQRFFRARPTAVPLNPISSVYGPSTPVASDARARTTYRESSPFFSPLSDATDSPSAGKSWTARERVKTATCISFSPDGRYLAVGEAGYRPRVLVFSIADDAPSDTPVSSLPDHSFGVRSVAFSPDSQYLATLGFTNDGFLYIWGIGRNGATNLIASNRCTSNINGIAWIGNSLVTAGTRHIKVWRVEDTVQQSLKFRAGDSQGVASPNQKTLIGRNCLLGPLLDSNFTTIVPIGTSKAVLGTGKGDICLMDDSSGQQQFARVVEVGFSIKAMAVDSDGLLQIAGKGRMRKSIKVDDLMSSETVTITNSNLTIEANSDAVALGPLVSKTVVVDSQRAIQIHENAPRPSAAHQSRRLPGHAGPILGIMSFTKTSQGEPQFFTWSGNGTTIAWLEDGASAWQVQVELPQTTRDDQVVNELCVVRGVPSQRLLATGDKVGMLRILDFSGKEVFTFKAHVSEITDIAVQDGDEVFLATASRDRTIQIFKLNGDNWELVQTLDEHVGAVTGIDFSKDGTRLISASSDRTMVIRESASYVEDGKALNAYLISRTVTLKATPTSMTLSSAEDNVLIVATIDRHLHRYDLKTGHTLTSFKTNDSEGGDPVVLSSIVHFTVPSGTPMIAGVSSTDKSVRVYTEKGSLVARDWGHTEGVSGLALISTSTDQGEPQERRLVTTAFDGTIFLWDTQPRPSAPGGHEISKSMDLMGVESEKEQGPSHPPLRRVLSHSEMARFQRRPDEPSTTPVGNRSPRLKKRTSRFTLAQAPKLDPTPTTTRTTHDSRRKTAMARSPSPPSPNSRHAVKSRRSSVDVRSRAARSTETLSAPPVTPSSSMATATEHLCRALRAYRRKLAHTSDNLKPDAGRELEKELSLTMRAVGERSKARVLDEGTMIALLDRHGKELMEEFDARLAAGLARAGEAQSPSPGGGGSRKGSEDRGADGIEAEGEFSGGSEERSGDAGGGVGIEALGVAGKA</sequence>
<dbReference type="PANTHER" id="PTHR45589:SF1">
    <property type="entry name" value="WD REPEAT DOMAIN 62, ISOFORM G"/>
    <property type="match status" value="1"/>
</dbReference>
<keyword evidence="1" id="KW-0853">WD repeat</keyword>
<reference evidence="5" key="3">
    <citation type="submission" date="2025-04" db="UniProtKB">
        <authorList>
            <consortium name="RefSeq"/>
        </authorList>
    </citation>
    <scope>IDENTIFICATION</scope>
    <source>
        <strain evidence="5">CBS 781.70</strain>
    </source>
</reference>
<evidence type="ECO:0000313" key="5">
    <source>
        <dbReference type="RefSeq" id="XP_033530528.1"/>
    </source>
</evidence>
<dbReference type="SMART" id="SM00320">
    <property type="entry name" value="WD40"/>
    <property type="match status" value="7"/>
</dbReference>
<feature type="compositionally biased region" description="Basic and acidic residues" evidence="2">
    <location>
        <begin position="813"/>
        <end position="822"/>
    </location>
</feature>
<dbReference type="PANTHER" id="PTHR45589">
    <property type="entry name" value="WD REPEAT DOMAIN 62, ISOFORM G"/>
    <property type="match status" value="1"/>
</dbReference>
<dbReference type="RefSeq" id="XP_033530528.1">
    <property type="nucleotide sequence ID" value="XM_033677767.1"/>
</dbReference>
<dbReference type="OrthoDB" id="6252103at2759"/>
<feature type="compositionally biased region" description="Low complexity" evidence="2">
    <location>
        <begin position="997"/>
        <end position="1006"/>
    </location>
</feature>
<dbReference type="InterPro" id="IPR015943">
    <property type="entry name" value="WD40/YVTN_repeat-like_dom_sf"/>
</dbReference>
<gene>
    <name evidence="3 5" type="ORF">P152DRAFT_443065</name>
</gene>
<accession>A0A6G1FSY1</accession>
<dbReference type="Gene3D" id="2.130.10.10">
    <property type="entry name" value="YVTN repeat-like/Quinoprotein amine dehydrogenase"/>
    <property type="match status" value="3"/>
</dbReference>
<proteinExistence type="predicted"/>
<dbReference type="AlphaFoldDB" id="A0A6G1FSY1"/>
<feature type="region of interest" description="Disordered" evidence="2">
    <location>
        <begin position="813"/>
        <end position="916"/>
    </location>
</feature>
<feature type="region of interest" description="Disordered" evidence="2">
    <location>
        <begin position="997"/>
        <end position="1056"/>
    </location>
</feature>
<dbReference type="InterPro" id="IPR011047">
    <property type="entry name" value="Quinoprotein_ADH-like_sf"/>
</dbReference>
<feature type="region of interest" description="Disordered" evidence="2">
    <location>
        <begin position="1"/>
        <end position="40"/>
    </location>
</feature>
<dbReference type="InterPro" id="IPR001680">
    <property type="entry name" value="WD40_rpt"/>
</dbReference>
<dbReference type="InterPro" id="IPR036322">
    <property type="entry name" value="WD40_repeat_dom_sf"/>
</dbReference>
<keyword evidence="4" id="KW-1185">Reference proteome</keyword>
<dbReference type="SUPFAM" id="SSF50998">
    <property type="entry name" value="Quinoprotein alcohol dehydrogenase-like"/>
    <property type="match status" value="1"/>
</dbReference>
<evidence type="ECO:0000256" key="2">
    <source>
        <dbReference type="SAM" id="MobiDB-lite"/>
    </source>
</evidence>
<protein>
    <submittedName>
        <fullName evidence="3 5">WD40 repeat-like protein</fullName>
    </submittedName>
</protein>
<dbReference type="Pfam" id="PF00400">
    <property type="entry name" value="WD40"/>
    <property type="match status" value="4"/>
</dbReference>
<dbReference type="PROSITE" id="PS50082">
    <property type="entry name" value="WD_REPEATS_2"/>
    <property type="match status" value="1"/>
</dbReference>
<reference evidence="5" key="2">
    <citation type="submission" date="2020-04" db="EMBL/GenBank/DDBJ databases">
        <authorList>
            <consortium name="NCBI Genome Project"/>
        </authorList>
    </citation>
    <scope>NUCLEOTIDE SEQUENCE</scope>
    <source>
        <strain evidence="5">CBS 781.70</strain>
    </source>
</reference>
<feature type="repeat" description="WD" evidence="1">
    <location>
        <begin position="584"/>
        <end position="614"/>
    </location>
</feature>
<dbReference type="EMBL" id="ML975178">
    <property type="protein sequence ID" value="KAF1808897.1"/>
    <property type="molecule type" value="Genomic_DNA"/>
</dbReference>
<dbReference type="GeneID" id="54418337"/>
<dbReference type="SUPFAM" id="SSF50978">
    <property type="entry name" value="WD40 repeat-like"/>
    <property type="match status" value="1"/>
</dbReference>
<evidence type="ECO:0000313" key="4">
    <source>
        <dbReference type="Proteomes" id="UP000504638"/>
    </source>
</evidence>
<evidence type="ECO:0000313" key="3">
    <source>
        <dbReference type="EMBL" id="KAF1808897.1"/>
    </source>
</evidence>
<evidence type="ECO:0000256" key="1">
    <source>
        <dbReference type="PROSITE-ProRule" id="PRU00221"/>
    </source>
</evidence>